<organism evidence="1 2">
    <name type="scientific">Candidatus Nealsonbacteria bacterium RIFOXYB1_FULL_40_15</name>
    <dbReference type="NCBI Taxonomy" id="1801677"/>
    <lineage>
        <taxon>Bacteria</taxon>
        <taxon>Candidatus Nealsoniibacteriota</taxon>
    </lineage>
</organism>
<evidence type="ECO:0000313" key="1">
    <source>
        <dbReference type="EMBL" id="OGZ27690.1"/>
    </source>
</evidence>
<reference evidence="1 2" key="1">
    <citation type="journal article" date="2016" name="Nat. Commun.">
        <title>Thousands of microbial genomes shed light on interconnected biogeochemical processes in an aquifer system.</title>
        <authorList>
            <person name="Anantharaman K."/>
            <person name="Brown C.T."/>
            <person name="Hug L.A."/>
            <person name="Sharon I."/>
            <person name="Castelle C.J."/>
            <person name="Probst A.J."/>
            <person name="Thomas B.C."/>
            <person name="Singh A."/>
            <person name="Wilkins M.J."/>
            <person name="Karaoz U."/>
            <person name="Brodie E.L."/>
            <person name="Williams K.H."/>
            <person name="Hubbard S.S."/>
            <person name="Banfield J.F."/>
        </authorList>
    </citation>
    <scope>NUCLEOTIDE SEQUENCE [LARGE SCALE GENOMIC DNA]</scope>
</reference>
<protein>
    <submittedName>
        <fullName evidence="1">Uncharacterized protein</fullName>
    </submittedName>
</protein>
<accession>A0A1G2EQR2</accession>
<comment type="caution">
    <text evidence="1">The sequence shown here is derived from an EMBL/GenBank/DDBJ whole genome shotgun (WGS) entry which is preliminary data.</text>
</comment>
<name>A0A1G2EQR2_9BACT</name>
<dbReference type="Proteomes" id="UP000177740">
    <property type="component" value="Unassembled WGS sequence"/>
</dbReference>
<dbReference type="EMBL" id="MHMM01000004">
    <property type="protein sequence ID" value="OGZ27690.1"/>
    <property type="molecule type" value="Genomic_DNA"/>
</dbReference>
<evidence type="ECO:0000313" key="2">
    <source>
        <dbReference type="Proteomes" id="UP000177740"/>
    </source>
</evidence>
<dbReference type="AlphaFoldDB" id="A0A1G2EQR2"/>
<dbReference type="STRING" id="1801677.A2365_03535"/>
<sequence length="116" mass="12809">MKRLSVALLIVLAILLGGCGSGAQFEKGFFQRKIVFTLTPEAQQSVGNIVSLLEQSYGETGIEPPLPDSIILPVYVAADLNRDHEISDKEARIFEKQGILIFEDQLGGMRFRSQTK</sequence>
<proteinExistence type="predicted"/>
<dbReference type="PROSITE" id="PS51257">
    <property type="entry name" value="PROKAR_LIPOPROTEIN"/>
    <property type="match status" value="1"/>
</dbReference>
<gene>
    <name evidence="1" type="ORF">A2365_03535</name>
</gene>